<gene>
    <name evidence="2" type="ORF">MGAL_10B089830</name>
</gene>
<dbReference type="EMBL" id="UYJE01007812">
    <property type="protein sequence ID" value="VDI58170.1"/>
    <property type="molecule type" value="Genomic_DNA"/>
</dbReference>
<evidence type="ECO:0000313" key="2">
    <source>
        <dbReference type="EMBL" id="VDI58170.1"/>
    </source>
</evidence>
<dbReference type="GO" id="GO:0016020">
    <property type="term" value="C:membrane"/>
    <property type="evidence" value="ECO:0007669"/>
    <property type="project" value="InterPro"/>
</dbReference>
<dbReference type="AlphaFoldDB" id="A0A8B6G3P5"/>
<proteinExistence type="predicted"/>
<protein>
    <recommendedName>
        <fullName evidence="1">MAM domain-containing protein</fullName>
    </recommendedName>
</protein>
<dbReference type="InterPro" id="IPR013320">
    <property type="entry name" value="ConA-like_dom_sf"/>
</dbReference>
<dbReference type="Gene3D" id="2.60.120.200">
    <property type="match status" value="1"/>
</dbReference>
<comment type="caution">
    <text evidence="2">The sequence shown here is derived from an EMBL/GenBank/DDBJ whole genome shotgun (WGS) entry which is preliminary data.</text>
</comment>
<accession>A0A8B6G3P5</accession>
<dbReference type="PROSITE" id="PS50060">
    <property type="entry name" value="MAM_2"/>
    <property type="match status" value="1"/>
</dbReference>
<keyword evidence="3" id="KW-1185">Reference proteome</keyword>
<dbReference type="Proteomes" id="UP000596742">
    <property type="component" value="Unassembled WGS sequence"/>
</dbReference>
<dbReference type="InterPro" id="IPR000998">
    <property type="entry name" value="MAM_dom"/>
</dbReference>
<evidence type="ECO:0000259" key="1">
    <source>
        <dbReference type="PROSITE" id="PS50060"/>
    </source>
</evidence>
<dbReference type="PANTHER" id="PTHR23282:SF142">
    <property type="entry name" value="MAM DOMAIN-CONTAINING PROTEIN"/>
    <property type="match status" value="1"/>
</dbReference>
<dbReference type="SUPFAM" id="SSF49899">
    <property type="entry name" value="Concanavalin A-like lectins/glucanases"/>
    <property type="match status" value="1"/>
</dbReference>
<feature type="domain" description="MAM" evidence="1">
    <location>
        <begin position="73"/>
        <end position="125"/>
    </location>
</feature>
<name>A0A8B6G3P5_MYTGA</name>
<sequence length="183" mass="20888">MNTYAHNKQFEQIGNGTLTLLTGQCLASNGKCGTKGLTCEQKFGKGWINKGRCCNEKPCCEQEESTVKPEIHYSCGFETTEHCIFKQATLLDRFDWTRGSGSTPTSGTGPTSAAEGIYYMFIETDNRSRYLCYTQYRWYKLPSLSLVPVLPVPYERTRYRIFECICRRCNISDFNVDKNRTAT</sequence>
<reference evidence="2" key="1">
    <citation type="submission" date="2018-11" db="EMBL/GenBank/DDBJ databases">
        <authorList>
            <person name="Alioto T."/>
            <person name="Alioto T."/>
        </authorList>
    </citation>
    <scope>NUCLEOTIDE SEQUENCE</scope>
</reference>
<organism evidence="2 3">
    <name type="scientific">Mytilus galloprovincialis</name>
    <name type="common">Mediterranean mussel</name>
    <dbReference type="NCBI Taxonomy" id="29158"/>
    <lineage>
        <taxon>Eukaryota</taxon>
        <taxon>Metazoa</taxon>
        <taxon>Spiralia</taxon>
        <taxon>Lophotrochozoa</taxon>
        <taxon>Mollusca</taxon>
        <taxon>Bivalvia</taxon>
        <taxon>Autobranchia</taxon>
        <taxon>Pteriomorphia</taxon>
        <taxon>Mytilida</taxon>
        <taxon>Mytiloidea</taxon>
        <taxon>Mytilidae</taxon>
        <taxon>Mytilinae</taxon>
        <taxon>Mytilus</taxon>
    </lineage>
</organism>
<dbReference type="InterPro" id="IPR051560">
    <property type="entry name" value="MAM_domain-containing"/>
</dbReference>
<evidence type="ECO:0000313" key="3">
    <source>
        <dbReference type="Proteomes" id="UP000596742"/>
    </source>
</evidence>
<dbReference type="PANTHER" id="PTHR23282">
    <property type="entry name" value="APICAL ENDOSOMAL GLYCOPROTEIN PRECURSOR"/>
    <property type="match status" value="1"/>
</dbReference>